<dbReference type="Proteomes" id="UP000619376">
    <property type="component" value="Unassembled WGS sequence"/>
</dbReference>
<feature type="transmembrane region" description="Helical" evidence="5">
    <location>
        <begin position="12"/>
        <end position="33"/>
    </location>
</feature>
<keyword evidence="5" id="KW-0472">Membrane</keyword>
<dbReference type="AlphaFoldDB" id="A0A7W8KFA7"/>
<keyword evidence="9" id="KW-1185">Reference proteome</keyword>
<dbReference type="Gene3D" id="3.30.700.10">
    <property type="entry name" value="Glycoprotein, Type 4 Pilin"/>
    <property type="match status" value="1"/>
</dbReference>
<keyword evidence="5" id="KW-0812">Transmembrane</keyword>
<keyword evidence="3" id="KW-0574">Periplasm</keyword>
<dbReference type="RefSeq" id="WP_184112424.1">
    <property type="nucleotide sequence ID" value="NZ_BNAJ01000006.1"/>
</dbReference>
<comment type="caution">
    <text evidence="7">The sequence shown here is derived from an EMBL/GenBank/DDBJ whole genome shotgun (WGS) entry which is preliminary data.</text>
</comment>
<evidence type="ECO:0000256" key="3">
    <source>
        <dbReference type="ARBA" id="ARBA00022764"/>
    </source>
</evidence>
<name>A0A7W8KFA7_9DEIO</name>
<dbReference type="Pfam" id="PF07963">
    <property type="entry name" value="N_methyl"/>
    <property type="match status" value="1"/>
</dbReference>
<evidence type="ECO:0000256" key="4">
    <source>
        <dbReference type="ARBA" id="ARBA00023237"/>
    </source>
</evidence>
<dbReference type="GO" id="GO:0009279">
    <property type="term" value="C:cell outer membrane"/>
    <property type="evidence" value="ECO:0007669"/>
    <property type="project" value="UniProtKB-SubCell"/>
</dbReference>
<reference evidence="6" key="4">
    <citation type="submission" date="2024-05" db="EMBL/GenBank/DDBJ databases">
        <authorList>
            <person name="Sun Q."/>
            <person name="Zhou Y."/>
        </authorList>
    </citation>
    <scope>NUCLEOTIDE SEQUENCE</scope>
    <source>
        <strain evidence="6">CGMCC 1.18437</strain>
    </source>
</reference>
<reference evidence="7 8" key="3">
    <citation type="submission" date="2020-08" db="EMBL/GenBank/DDBJ databases">
        <title>Genomic Encyclopedia of Type Strains, Phase IV (KMG-IV): sequencing the most valuable type-strain genomes for metagenomic binning, comparative biology and taxonomic classification.</title>
        <authorList>
            <person name="Goeker M."/>
        </authorList>
    </citation>
    <scope>NUCLEOTIDE SEQUENCE [LARGE SCALE GENOMIC DNA]</scope>
    <source>
        <strain evidence="7 8">DSM 27521</strain>
    </source>
</reference>
<dbReference type="GO" id="GO:0042597">
    <property type="term" value="C:periplasmic space"/>
    <property type="evidence" value="ECO:0007669"/>
    <property type="project" value="UniProtKB-SubCell"/>
</dbReference>
<dbReference type="NCBIfam" id="TIGR02532">
    <property type="entry name" value="IV_pilin_GFxxxE"/>
    <property type="match status" value="1"/>
</dbReference>
<dbReference type="PROSITE" id="PS00409">
    <property type="entry name" value="PROKAR_NTER_METHYL"/>
    <property type="match status" value="1"/>
</dbReference>
<organism evidence="7 8">
    <name type="scientific">Deinococcus metalli</name>
    <dbReference type="NCBI Taxonomy" id="1141878"/>
    <lineage>
        <taxon>Bacteria</taxon>
        <taxon>Thermotogati</taxon>
        <taxon>Deinococcota</taxon>
        <taxon>Deinococci</taxon>
        <taxon>Deinococcales</taxon>
        <taxon>Deinococcaceae</taxon>
        <taxon>Deinococcus</taxon>
    </lineage>
</organism>
<comment type="subcellular location">
    <subcellularLocation>
        <location evidence="1">Cell outer membrane</location>
        <topology evidence="1">Single-pass membrane protein</topology>
    </subcellularLocation>
    <subcellularLocation>
        <location evidence="2">Periplasm</location>
    </subcellularLocation>
</comment>
<dbReference type="SUPFAM" id="SSF54523">
    <property type="entry name" value="Pili subunits"/>
    <property type="match status" value="1"/>
</dbReference>
<accession>A0A7W8KFA7</accession>
<dbReference type="InterPro" id="IPR012902">
    <property type="entry name" value="N_methyl_site"/>
</dbReference>
<evidence type="ECO:0000313" key="8">
    <source>
        <dbReference type="Proteomes" id="UP000539473"/>
    </source>
</evidence>
<keyword evidence="4" id="KW-0998">Cell outer membrane</keyword>
<dbReference type="EMBL" id="BNAJ01000006">
    <property type="protein sequence ID" value="GHF48689.1"/>
    <property type="molecule type" value="Genomic_DNA"/>
</dbReference>
<evidence type="ECO:0000313" key="9">
    <source>
        <dbReference type="Proteomes" id="UP000619376"/>
    </source>
</evidence>
<evidence type="ECO:0000313" key="7">
    <source>
        <dbReference type="EMBL" id="MBB5377142.1"/>
    </source>
</evidence>
<dbReference type="EMBL" id="JACHFK010000006">
    <property type="protein sequence ID" value="MBB5377142.1"/>
    <property type="molecule type" value="Genomic_DNA"/>
</dbReference>
<evidence type="ECO:0000256" key="2">
    <source>
        <dbReference type="ARBA" id="ARBA00004418"/>
    </source>
</evidence>
<gene>
    <name evidence="6" type="ORF">GCM10017781_26340</name>
    <name evidence="7" type="ORF">HNQ07_002615</name>
</gene>
<keyword evidence="5" id="KW-1133">Transmembrane helix</keyword>
<evidence type="ECO:0000256" key="5">
    <source>
        <dbReference type="SAM" id="Phobius"/>
    </source>
</evidence>
<sequence>MKTAQGMTLIEVLIGIAIFAVVVVISSAVTASLSTNKVSADRLAANQAAQAFFESVTEYWRTSTAFGNADPAASPTPFPVPAEINGYNWSLTISDIDMTSATFAPKTSVTWTKSSKTAYTASASATLMDLSLTYTPTASGSSFVNGTEIYKR</sequence>
<dbReference type="InterPro" id="IPR045584">
    <property type="entry name" value="Pilin-like"/>
</dbReference>
<proteinExistence type="predicted"/>
<evidence type="ECO:0000256" key="1">
    <source>
        <dbReference type="ARBA" id="ARBA00004203"/>
    </source>
</evidence>
<protein>
    <submittedName>
        <fullName evidence="7">Prepilin-type N-terminal cleavage/methylation domain-containing protein</fullName>
    </submittedName>
</protein>
<evidence type="ECO:0000313" key="6">
    <source>
        <dbReference type="EMBL" id="GHF48689.1"/>
    </source>
</evidence>
<reference evidence="6" key="1">
    <citation type="journal article" date="2014" name="Int. J. Syst. Evol. Microbiol.">
        <title>Complete genome of a new Firmicutes species belonging to the dominant human colonic microbiota ('Ruminococcus bicirculans') reveals two chromosomes and a selective capacity to utilize plant glucans.</title>
        <authorList>
            <consortium name="NISC Comparative Sequencing Program"/>
            <person name="Wegmann U."/>
            <person name="Louis P."/>
            <person name="Goesmann A."/>
            <person name="Henrissat B."/>
            <person name="Duncan S.H."/>
            <person name="Flint H.J."/>
        </authorList>
    </citation>
    <scope>NUCLEOTIDE SEQUENCE</scope>
    <source>
        <strain evidence="6">CGMCC 1.18437</strain>
    </source>
</reference>
<reference evidence="9" key="2">
    <citation type="journal article" date="2019" name="Int. J. Syst. Evol. Microbiol.">
        <title>The Global Catalogue of Microorganisms (GCM) 10K type strain sequencing project: providing services to taxonomists for standard genome sequencing and annotation.</title>
        <authorList>
            <consortium name="The Broad Institute Genomics Platform"/>
            <consortium name="The Broad Institute Genome Sequencing Center for Infectious Disease"/>
            <person name="Wu L."/>
            <person name="Ma J."/>
        </authorList>
    </citation>
    <scope>NUCLEOTIDE SEQUENCE [LARGE SCALE GENOMIC DNA]</scope>
    <source>
        <strain evidence="9">CGMCC 1.18437</strain>
    </source>
</reference>
<dbReference type="Proteomes" id="UP000539473">
    <property type="component" value="Unassembled WGS sequence"/>
</dbReference>